<dbReference type="SUPFAM" id="SSF53697">
    <property type="entry name" value="SIS domain"/>
    <property type="match status" value="1"/>
</dbReference>
<reference evidence="5" key="1">
    <citation type="submission" date="2018-08" db="EMBL/GenBank/DDBJ databases">
        <authorList>
            <person name="Ferrada E.E."/>
            <person name="Latorre B.A."/>
        </authorList>
    </citation>
    <scope>NUCLEOTIDE SEQUENCE [LARGE SCALE GENOMIC DNA]</scope>
    <source>
        <strain evidence="5">LA-28</strain>
    </source>
</reference>
<keyword evidence="1" id="KW-0456">Lyase</keyword>
<accession>A0A371XJ88</accession>
<dbReference type="NCBIfam" id="NF003915">
    <property type="entry name" value="PRK05441.1"/>
    <property type="match status" value="1"/>
</dbReference>
<dbReference type="InterPro" id="IPR001347">
    <property type="entry name" value="SIS_dom"/>
</dbReference>
<dbReference type="CDD" id="cd05007">
    <property type="entry name" value="SIS_Etherase"/>
    <property type="match status" value="1"/>
</dbReference>
<dbReference type="GO" id="GO:0097367">
    <property type="term" value="F:carbohydrate derivative binding"/>
    <property type="evidence" value="ECO:0007669"/>
    <property type="project" value="InterPro"/>
</dbReference>
<evidence type="ECO:0000259" key="4">
    <source>
        <dbReference type="PROSITE" id="PS51464"/>
    </source>
</evidence>
<evidence type="ECO:0000313" key="5">
    <source>
        <dbReference type="EMBL" id="RFC69273.1"/>
    </source>
</evidence>
<protein>
    <submittedName>
        <fullName evidence="5">N-acetylmuramic acid 6-phosphate etherase</fullName>
    </submittedName>
</protein>
<sequence>MAERRTETLHTEAQGIDLRAPEAVLRVLAQGQAEAANAVVAAIPSIAKAAETAARSLAGGGRIAYAAAGSSGLMALADGLELPGTFGIPPERIVILIAGGAANFHELANGAEDDTDLARADVAGAQIGAGDCLIALSASGTTPYALGAVREAARRGAVTVGIANNPGAPLLDIADVPVLIETPAEVIAGSTRMGAATAQKIALNMMSTLMAIHLGHVHDGYMINLRPDNVKLKDRAARIVAAIAGCAPDAAAELLARSGGSVKAAILMASGAQDAADAERLLQSAGQRLRPALAMIEGSKSSNHGGAKPPKQGECK</sequence>
<evidence type="ECO:0000256" key="3">
    <source>
        <dbReference type="SAM" id="MobiDB-lite"/>
    </source>
</evidence>
<dbReference type="GO" id="GO:0016803">
    <property type="term" value="F:ether hydrolase activity"/>
    <property type="evidence" value="ECO:0007669"/>
    <property type="project" value="TreeGrafter"/>
</dbReference>
<dbReference type="PANTHER" id="PTHR10088">
    <property type="entry name" value="GLUCOKINASE REGULATORY PROTEIN"/>
    <property type="match status" value="1"/>
</dbReference>
<dbReference type="Gene3D" id="1.10.8.1080">
    <property type="match status" value="1"/>
</dbReference>
<dbReference type="RefSeq" id="WP_116621894.1">
    <property type="nucleotide sequence ID" value="NZ_QURN01000001.1"/>
</dbReference>
<dbReference type="EMBL" id="QURN01000001">
    <property type="protein sequence ID" value="RFC69273.1"/>
    <property type="molecule type" value="Genomic_DNA"/>
</dbReference>
<dbReference type="Gene3D" id="3.40.50.10490">
    <property type="entry name" value="Glucose-6-phosphate isomerase like protein, domain 1"/>
    <property type="match status" value="1"/>
</dbReference>
<dbReference type="InterPro" id="IPR046348">
    <property type="entry name" value="SIS_dom_sf"/>
</dbReference>
<organism evidence="5 6">
    <name type="scientific">Mesorhizobium denitrificans</name>
    <dbReference type="NCBI Taxonomy" id="2294114"/>
    <lineage>
        <taxon>Bacteria</taxon>
        <taxon>Pseudomonadati</taxon>
        <taxon>Pseudomonadota</taxon>
        <taxon>Alphaproteobacteria</taxon>
        <taxon>Hyphomicrobiales</taxon>
        <taxon>Phyllobacteriaceae</taxon>
        <taxon>Mesorhizobium</taxon>
    </lineage>
</organism>
<evidence type="ECO:0000256" key="2">
    <source>
        <dbReference type="ARBA" id="ARBA00023277"/>
    </source>
</evidence>
<dbReference type="InterPro" id="IPR005488">
    <property type="entry name" value="Etherase_MurQ"/>
</dbReference>
<proteinExistence type="predicted"/>
<dbReference type="GO" id="GO:0016835">
    <property type="term" value="F:carbon-oxygen lyase activity"/>
    <property type="evidence" value="ECO:0007669"/>
    <property type="project" value="InterPro"/>
</dbReference>
<dbReference type="AlphaFoldDB" id="A0A371XJ88"/>
<evidence type="ECO:0000256" key="1">
    <source>
        <dbReference type="ARBA" id="ARBA00023239"/>
    </source>
</evidence>
<dbReference type="Pfam" id="PF13580">
    <property type="entry name" value="SIS_2"/>
    <property type="match status" value="1"/>
</dbReference>
<feature type="domain" description="SIS" evidence="4">
    <location>
        <begin position="53"/>
        <end position="216"/>
    </location>
</feature>
<feature type="region of interest" description="Disordered" evidence="3">
    <location>
        <begin position="297"/>
        <end position="316"/>
    </location>
</feature>
<gene>
    <name evidence="5" type="ORF">DY251_00545</name>
</gene>
<keyword evidence="2" id="KW-0119">Carbohydrate metabolism</keyword>
<dbReference type="InterPro" id="IPR040190">
    <property type="entry name" value="MURQ/GCKR"/>
</dbReference>
<dbReference type="Proteomes" id="UP000262379">
    <property type="component" value="Unassembled WGS sequence"/>
</dbReference>
<name>A0A371XJ88_9HYPH</name>
<dbReference type="GO" id="GO:0009254">
    <property type="term" value="P:peptidoglycan turnover"/>
    <property type="evidence" value="ECO:0007669"/>
    <property type="project" value="TreeGrafter"/>
</dbReference>
<dbReference type="GO" id="GO:0046348">
    <property type="term" value="P:amino sugar catabolic process"/>
    <property type="evidence" value="ECO:0007669"/>
    <property type="project" value="InterPro"/>
</dbReference>
<dbReference type="PANTHER" id="PTHR10088:SF4">
    <property type="entry name" value="GLUCOKINASE REGULATORY PROTEIN"/>
    <property type="match status" value="1"/>
</dbReference>
<dbReference type="PROSITE" id="PS51464">
    <property type="entry name" value="SIS"/>
    <property type="match status" value="1"/>
</dbReference>
<comment type="caution">
    <text evidence="5">The sequence shown here is derived from an EMBL/GenBank/DDBJ whole genome shotgun (WGS) entry which is preliminary data.</text>
</comment>
<evidence type="ECO:0000313" key="6">
    <source>
        <dbReference type="Proteomes" id="UP000262379"/>
    </source>
</evidence>
<keyword evidence="6" id="KW-1185">Reference proteome</keyword>